<proteinExistence type="predicted"/>
<comment type="caution">
    <text evidence="2">The sequence shown here is derived from an EMBL/GenBank/DDBJ whole genome shotgun (WGS) entry which is preliminary data.</text>
</comment>
<gene>
    <name evidence="2" type="primary">pilV</name>
    <name evidence="2" type="ORF">DVT68_02610</name>
</gene>
<keyword evidence="1" id="KW-1133">Transmembrane helix</keyword>
<sequence>MDRPKHQRGVSLIEVLVAMFVFGIGLVGMSGLMLVSARSKHAAYLRTQVAFLANNMADRMRANPVGVWTGRYNGGAYPVTSGSVECDATTACSPDAVAARDKGLWSQLLASQLPDASAKIECTGVDRVGYDPSAQLAKRPPFGGTCTMWITWTEQGIGRQQNAQAATQSFAWIFQP</sequence>
<accession>A0A370KAR3</accession>
<name>A0A370KAR3_9GAMM</name>
<evidence type="ECO:0000313" key="3">
    <source>
        <dbReference type="Proteomes" id="UP000254711"/>
    </source>
</evidence>
<feature type="transmembrane region" description="Helical" evidence="1">
    <location>
        <begin position="12"/>
        <end position="35"/>
    </location>
</feature>
<dbReference type="NCBIfam" id="TIGR02532">
    <property type="entry name" value="IV_pilin_GFxxxE"/>
    <property type="match status" value="1"/>
</dbReference>
<dbReference type="EMBL" id="QQSY01000001">
    <property type="protein sequence ID" value="RDI99752.1"/>
    <property type="molecule type" value="Genomic_DNA"/>
</dbReference>
<dbReference type="NCBIfam" id="TIGR02523">
    <property type="entry name" value="type_IV_pilV"/>
    <property type="match status" value="1"/>
</dbReference>
<keyword evidence="1" id="KW-0472">Membrane</keyword>
<dbReference type="Proteomes" id="UP000254711">
    <property type="component" value="Unassembled WGS sequence"/>
</dbReference>
<dbReference type="RefSeq" id="WP_114823489.1">
    <property type="nucleotide sequence ID" value="NZ_QQSY01000001.1"/>
</dbReference>
<evidence type="ECO:0000256" key="1">
    <source>
        <dbReference type="SAM" id="Phobius"/>
    </source>
</evidence>
<protein>
    <submittedName>
        <fullName evidence="2">Type IV pilus modification protein PilV</fullName>
    </submittedName>
</protein>
<dbReference type="AlphaFoldDB" id="A0A370KAR3"/>
<keyword evidence="3" id="KW-1185">Reference proteome</keyword>
<organism evidence="2 3">
    <name type="scientific">Dyella solisilvae</name>
    <dbReference type="NCBI Taxonomy" id="1920168"/>
    <lineage>
        <taxon>Bacteria</taxon>
        <taxon>Pseudomonadati</taxon>
        <taxon>Pseudomonadota</taxon>
        <taxon>Gammaproteobacteria</taxon>
        <taxon>Lysobacterales</taxon>
        <taxon>Rhodanobacteraceae</taxon>
        <taxon>Dyella</taxon>
    </lineage>
</organism>
<dbReference type="InterPro" id="IPR012902">
    <property type="entry name" value="N_methyl_site"/>
</dbReference>
<dbReference type="InterPro" id="IPR013362">
    <property type="entry name" value="Pilus_4_PilV"/>
</dbReference>
<dbReference type="OrthoDB" id="8547299at2"/>
<dbReference type="Pfam" id="PF07963">
    <property type="entry name" value="N_methyl"/>
    <property type="match status" value="1"/>
</dbReference>
<reference evidence="2 3" key="1">
    <citation type="submission" date="2018-07" db="EMBL/GenBank/DDBJ databases">
        <title>Dyella solisilvae sp. nov., isolated from the pine and broad-leaved mixed forest soil.</title>
        <authorList>
            <person name="Gao Z."/>
            <person name="Qiu L."/>
        </authorList>
    </citation>
    <scope>NUCLEOTIDE SEQUENCE [LARGE SCALE GENOMIC DNA]</scope>
    <source>
        <strain evidence="2 3">DHG54</strain>
    </source>
</reference>
<keyword evidence="1" id="KW-0812">Transmembrane</keyword>
<evidence type="ECO:0000313" key="2">
    <source>
        <dbReference type="EMBL" id="RDI99752.1"/>
    </source>
</evidence>